<dbReference type="AlphaFoldDB" id="A0A5C4XJC2"/>
<feature type="transmembrane region" description="Helical" evidence="1">
    <location>
        <begin position="151"/>
        <end position="174"/>
    </location>
</feature>
<reference evidence="2 3" key="1">
    <citation type="submission" date="2019-06" db="EMBL/GenBank/DDBJ databases">
        <title>The draft genome of Rhizobium smilacinae PTYR-5.</title>
        <authorList>
            <person name="Liu L."/>
            <person name="Li L."/>
            <person name="Zhang X."/>
        </authorList>
    </citation>
    <scope>NUCLEOTIDE SEQUENCE [LARGE SCALE GENOMIC DNA]</scope>
    <source>
        <strain evidence="2 3">PTYR-5</strain>
    </source>
</reference>
<feature type="transmembrane region" description="Helical" evidence="1">
    <location>
        <begin position="243"/>
        <end position="266"/>
    </location>
</feature>
<dbReference type="EMBL" id="VDMN01000002">
    <property type="protein sequence ID" value="TNM63583.1"/>
    <property type="molecule type" value="Genomic_DNA"/>
</dbReference>
<keyword evidence="1" id="KW-0812">Transmembrane</keyword>
<organism evidence="2 3">
    <name type="scientific">Aliirhizobium smilacinae</name>
    <dbReference type="NCBI Taxonomy" id="1395944"/>
    <lineage>
        <taxon>Bacteria</taxon>
        <taxon>Pseudomonadati</taxon>
        <taxon>Pseudomonadota</taxon>
        <taxon>Alphaproteobacteria</taxon>
        <taxon>Hyphomicrobiales</taxon>
        <taxon>Rhizobiaceae</taxon>
        <taxon>Aliirhizobium</taxon>
    </lineage>
</organism>
<feature type="transmembrane region" description="Helical" evidence="1">
    <location>
        <begin position="42"/>
        <end position="59"/>
    </location>
</feature>
<accession>A0A5C4XJC2</accession>
<comment type="caution">
    <text evidence="2">The sequence shown here is derived from an EMBL/GenBank/DDBJ whole genome shotgun (WGS) entry which is preliminary data.</text>
</comment>
<name>A0A5C4XJC2_9HYPH</name>
<evidence type="ECO:0000313" key="2">
    <source>
        <dbReference type="EMBL" id="TNM63583.1"/>
    </source>
</evidence>
<gene>
    <name evidence="2" type="ORF">FHP24_12325</name>
</gene>
<feature type="transmembrane region" description="Helical" evidence="1">
    <location>
        <begin position="382"/>
        <end position="405"/>
    </location>
</feature>
<dbReference type="Pfam" id="PF13687">
    <property type="entry name" value="DUF4153"/>
    <property type="match status" value="1"/>
</dbReference>
<evidence type="ECO:0000256" key="1">
    <source>
        <dbReference type="SAM" id="Phobius"/>
    </source>
</evidence>
<dbReference type="InterPro" id="IPR025291">
    <property type="entry name" value="DUF4153"/>
</dbReference>
<feature type="transmembrane region" description="Helical" evidence="1">
    <location>
        <begin position="71"/>
        <end position="102"/>
    </location>
</feature>
<feature type="transmembrane region" description="Helical" evidence="1">
    <location>
        <begin position="21"/>
        <end position="36"/>
    </location>
</feature>
<protein>
    <submittedName>
        <fullName evidence="2">DUF4173 domain-containing protein</fullName>
    </submittedName>
</protein>
<feature type="transmembrane region" description="Helical" evidence="1">
    <location>
        <begin position="316"/>
        <end position="338"/>
    </location>
</feature>
<keyword evidence="1" id="KW-1133">Transmembrane helix</keyword>
<proteinExistence type="predicted"/>
<feature type="transmembrane region" description="Helical" evidence="1">
    <location>
        <begin position="350"/>
        <end position="370"/>
    </location>
</feature>
<keyword evidence="1" id="KW-0472">Membrane</keyword>
<sequence>MQLMNAEWLVMGRSFHVKRRATVFIAMIALTDFLIFKQAPGFNLFLLSISLAAAVLLTARKRPSPTVAALYLGLSALAVAPLLEAPSVSGFILSMMAIILIALRSARLLPKTPSAIPLTLLRFMPVILIRLPETCRFYLRSHSGRTIFGTVLKSLTGWMLPLAMGVVFLLLFSAANPLIEMGLHNIDLRFMLNFLDIGRFAFWLVAATFIWAVMRPRLLRKCRRSSINVKTDNPASRFLDHTALVRCLLIFNLLFALQTLLDLMYLWCGAELPSGMSHAEYVHRGAYPLVATALLAAAFVLIAMRRGGPGDTSRLIRTLVIAWILQNVMLCLSSILRLDLYVETYSLTGLRFAAGIWMGLVATGLVFILLQIASRRSNEWLISMNLVTLATVLYLGAFFDSSGFIARFNVENSMEVGQQGPPLDIQYLASLGPSAIPAIDLYLSATSDDNDKRRFASFARQRLAARFEARSQDWRSWSYRAHRMENYLRSAALIER</sequence>
<evidence type="ECO:0000313" key="3">
    <source>
        <dbReference type="Proteomes" id="UP000311605"/>
    </source>
</evidence>
<feature type="transmembrane region" description="Helical" evidence="1">
    <location>
        <begin position="194"/>
        <end position="214"/>
    </location>
</feature>
<feature type="transmembrane region" description="Helical" evidence="1">
    <location>
        <begin position="286"/>
        <end position="304"/>
    </location>
</feature>
<dbReference type="OrthoDB" id="7280060at2"/>
<keyword evidence="3" id="KW-1185">Reference proteome</keyword>
<dbReference type="Proteomes" id="UP000311605">
    <property type="component" value="Unassembled WGS sequence"/>
</dbReference>